<dbReference type="GeneID" id="18760316"/>
<accession>K1WIN9</accession>
<dbReference type="Gene3D" id="3.30.710.10">
    <property type="entry name" value="Potassium Channel Kv1.1, Chain A"/>
    <property type="match status" value="1"/>
</dbReference>
<dbReference type="KEGG" id="mbe:MBM_04381"/>
<evidence type="ECO:0000313" key="1">
    <source>
        <dbReference type="EMBL" id="EKD17520.1"/>
    </source>
</evidence>
<proteinExistence type="predicted"/>
<dbReference type="OMA" id="DFHTHEV"/>
<dbReference type="RefSeq" id="XP_007292270.1">
    <property type="nucleotide sequence ID" value="XM_007292208.1"/>
</dbReference>
<reference evidence="1 2" key="1">
    <citation type="journal article" date="2012" name="BMC Genomics">
        <title>Sequencing the genome of Marssonina brunnea reveals fungus-poplar co-evolution.</title>
        <authorList>
            <person name="Zhu S."/>
            <person name="Cao Y.-Z."/>
            <person name="Jiang C."/>
            <person name="Tan B.-Y."/>
            <person name="Wang Z."/>
            <person name="Feng S."/>
            <person name="Zhang L."/>
            <person name="Su X.-H."/>
            <person name="Brejova B."/>
            <person name="Vinar T."/>
            <person name="Xu M."/>
            <person name="Wang M.-X."/>
            <person name="Zhang S.-G."/>
            <person name="Huang M.-R."/>
            <person name="Wu R."/>
            <person name="Zhou Y."/>
        </authorList>
    </citation>
    <scope>NUCLEOTIDE SEQUENCE [LARGE SCALE GENOMIC DNA]</scope>
    <source>
        <strain evidence="1 2">MB_m1</strain>
    </source>
</reference>
<dbReference type="EMBL" id="JH921436">
    <property type="protein sequence ID" value="EKD17520.1"/>
    <property type="molecule type" value="Genomic_DNA"/>
</dbReference>
<evidence type="ECO:0008006" key="3">
    <source>
        <dbReference type="Google" id="ProtNLM"/>
    </source>
</evidence>
<dbReference type="InParanoid" id="K1WIN9"/>
<evidence type="ECO:0000313" key="2">
    <source>
        <dbReference type="Proteomes" id="UP000006753"/>
    </source>
</evidence>
<name>K1WIN9_MARBU</name>
<dbReference type="InterPro" id="IPR011333">
    <property type="entry name" value="SKP1/BTB/POZ_sf"/>
</dbReference>
<keyword evidence="2" id="KW-1185">Reference proteome</keyword>
<organism evidence="1 2">
    <name type="scientific">Marssonina brunnea f. sp. multigermtubi (strain MB_m1)</name>
    <name type="common">Marssonina leaf spot fungus</name>
    <dbReference type="NCBI Taxonomy" id="1072389"/>
    <lineage>
        <taxon>Eukaryota</taxon>
        <taxon>Fungi</taxon>
        <taxon>Dikarya</taxon>
        <taxon>Ascomycota</taxon>
        <taxon>Pezizomycotina</taxon>
        <taxon>Leotiomycetes</taxon>
        <taxon>Helotiales</taxon>
        <taxon>Drepanopezizaceae</taxon>
        <taxon>Drepanopeziza</taxon>
    </lineage>
</organism>
<dbReference type="OrthoDB" id="1022638at2759"/>
<dbReference type="AlphaFoldDB" id="K1WIN9"/>
<protein>
    <recommendedName>
        <fullName evidence="3">BTB domain-containing protein</fullName>
    </recommendedName>
</protein>
<sequence>MPLEDGVIVVRAGNDIPSAEDLSEGWEAANVTSNMNMNSVPVVSSATLATASKRRSPEANEDARSHKKTRLFNSLGDIVRLRVGPDEALFNVHLDVLREASPVLSDRALPTGGQRSTQPVDIVMSDECADSIQSMCYWLYNDQICISQKLARARHYDPRKTSTGLFVELYIIGQNFKMSGLQNDAIDAILSCCRAMDLVLMSTYIYQKTQPRCKLRKLLVKLVSYRYSADELQDDMHKICNDFLLDLAIAAFRDRDKGVTRYQGQVPPQENFCADFHTHEVGVGRCRKMKGHVTVTEERP</sequence>
<dbReference type="Proteomes" id="UP000006753">
    <property type="component" value="Unassembled WGS sequence"/>
</dbReference>
<gene>
    <name evidence="1" type="ORF">MBM_04381</name>
</gene>
<dbReference type="PANTHER" id="PTHR47843">
    <property type="entry name" value="BTB DOMAIN-CONTAINING PROTEIN-RELATED"/>
    <property type="match status" value="1"/>
</dbReference>
<dbReference type="HOGENOM" id="CLU_927733_0_0_1"/>